<dbReference type="InterPro" id="IPR036390">
    <property type="entry name" value="WH_DNA-bd_sf"/>
</dbReference>
<protein>
    <recommendedName>
        <fullName evidence="4">Helix-turn-helix domain-containing protein</fullName>
    </recommendedName>
</protein>
<feature type="compositionally biased region" description="Basic and acidic residues" evidence="1">
    <location>
        <begin position="231"/>
        <end position="244"/>
    </location>
</feature>
<dbReference type="Proteomes" id="UP001500466">
    <property type="component" value="Unassembled WGS sequence"/>
</dbReference>
<evidence type="ECO:0000313" key="2">
    <source>
        <dbReference type="EMBL" id="GAA4947748.1"/>
    </source>
</evidence>
<dbReference type="EMBL" id="BAABHS010000001">
    <property type="protein sequence ID" value="GAA4947748.1"/>
    <property type="molecule type" value="Genomic_DNA"/>
</dbReference>
<gene>
    <name evidence="2" type="ORF">GCM10023205_04650</name>
</gene>
<dbReference type="SUPFAM" id="SSF46785">
    <property type="entry name" value="Winged helix' DNA-binding domain"/>
    <property type="match status" value="1"/>
</dbReference>
<comment type="caution">
    <text evidence="2">The sequence shown here is derived from an EMBL/GenBank/DDBJ whole genome shotgun (WGS) entry which is preliminary data.</text>
</comment>
<proteinExistence type="predicted"/>
<accession>A0ABP9GLW6</accession>
<evidence type="ECO:0000313" key="3">
    <source>
        <dbReference type="Proteomes" id="UP001500466"/>
    </source>
</evidence>
<reference evidence="3" key="1">
    <citation type="journal article" date="2019" name="Int. J. Syst. Evol. Microbiol.">
        <title>The Global Catalogue of Microorganisms (GCM) 10K type strain sequencing project: providing services to taxonomists for standard genome sequencing and annotation.</title>
        <authorList>
            <consortium name="The Broad Institute Genomics Platform"/>
            <consortium name="The Broad Institute Genome Sequencing Center for Infectious Disease"/>
            <person name="Wu L."/>
            <person name="Ma J."/>
        </authorList>
    </citation>
    <scope>NUCLEOTIDE SEQUENCE [LARGE SCALE GENOMIC DNA]</scope>
    <source>
        <strain evidence="3">JCM 17986</strain>
    </source>
</reference>
<dbReference type="RefSeq" id="WP_345673498.1">
    <property type="nucleotide sequence ID" value="NZ_BAABHS010000001.1"/>
</dbReference>
<evidence type="ECO:0008006" key="4">
    <source>
        <dbReference type="Google" id="ProtNLM"/>
    </source>
</evidence>
<evidence type="ECO:0000256" key="1">
    <source>
        <dbReference type="SAM" id="MobiDB-lite"/>
    </source>
</evidence>
<feature type="region of interest" description="Disordered" evidence="1">
    <location>
        <begin position="379"/>
        <end position="407"/>
    </location>
</feature>
<sequence length="495" mass="51256">MSLAPEVRRGGNLPFGMVASRWMCDPRYSANARVLYAILVSYAGTQSRETGDGKPYRKELARQLGVSLSTLDRTLAELDVAGLISIERRIDPDNPAVHDANVYHLHDAGVMWHGNGTWEDPLSAGASAAAVAKAQAERRRSAKRPVSADHGGRDDAVAAGSVIGGGVTGDATPDNTANQPQSDTDAPGGSCTGDARGSRTGDARVAAPVTPFIENPYKIPSPEAPSARSAADARRASHPGKDLGVEGGDAASGNGTPAGKSHPHRTPLLTADVAAVVAALPPELTQLVEAAGGNPAPRTLVTAIEAQLGERSVEQLAARAARRWHTHRYAAQHAAGALERPIGVAVALVRGGECGHPRCEDGIDVDTAAACTACAERRKDRRTNHHVQPRHQGGDTRATPAPAEPARPSSRYACPGCGVPGSEGVLCIACRSRHEADAATVQMPEGDHPGAARESAQPPAGKARCTSCRSRTGRDRWGGLCGPCAAADIPPAAGF</sequence>
<feature type="compositionally biased region" description="Basic residues" evidence="1">
    <location>
        <begin position="379"/>
        <end position="389"/>
    </location>
</feature>
<organism evidence="2 3">
    <name type="scientific">Yinghuangia aomiensis</name>
    <dbReference type="NCBI Taxonomy" id="676205"/>
    <lineage>
        <taxon>Bacteria</taxon>
        <taxon>Bacillati</taxon>
        <taxon>Actinomycetota</taxon>
        <taxon>Actinomycetes</taxon>
        <taxon>Kitasatosporales</taxon>
        <taxon>Streptomycetaceae</taxon>
        <taxon>Yinghuangia</taxon>
    </lineage>
</organism>
<feature type="region of interest" description="Disordered" evidence="1">
    <location>
        <begin position="133"/>
        <end position="264"/>
    </location>
</feature>
<feature type="region of interest" description="Disordered" evidence="1">
    <location>
        <begin position="445"/>
        <end position="464"/>
    </location>
</feature>
<feature type="compositionally biased region" description="Low complexity" evidence="1">
    <location>
        <begin position="396"/>
        <end position="407"/>
    </location>
</feature>
<keyword evidence="3" id="KW-1185">Reference proteome</keyword>
<name>A0ABP9GLW6_9ACTN</name>
<feature type="compositionally biased region" description="Low complexity" evidence="1">
    <location>
        <begin position="220"/>
        <end position="230"/>
    </location>
</feature>
<feature type="compositionally biased region" description="Basic and acidic residues" evidence="1">
    <location>
        <begin position="146"/>
        <end position="156"/>
    </location>
</feature>
<feature type="compositionally biased region" description="Polar residues" evidence="1">
    <location>
        <begin position="173"/>
        <end position="184"/>
    </location>
</feature>